<name>A0AAE0VYV2_9BIVA</name>
<protein>
    <submittedName>
        <fullName evidence="1">Uncharacterized protein</fullName>
    </submittedName>
</protein>
<comment type="caution">
    <text evidence="1">The sequence shown here is derived from an EMBL/GenBank/DDBJ whole genome shotgun (WGS) entry which is preliminary data.</text>
</comment>
<evidence type="ECO:0000313" key="2">
    <source>
        <dbReference type="Proteomes" id="UP001195483"/>
    </source>
</evidence>
<reference evidence="1" key="3">
    <citation type="submission" date="2023-05" db="EMBL/GenBank/DDBJ databases">
        <authorList>
            <person name="Smith C.H."/>
        </authorList>
    </citation>
    <scope>NUCLEOTIDE SEQUENCE</scope>
    <source>
        <strain evidence="1">CHS0354</strain>
        <tissue evidence="1">Mantle</tissue>
    </source>
</reference>
<dbReference type="EMBL" id="JAEAOA010000291">
    <property type="protein sequence ID" value="KAK3595004.1"/>
    <property type="molecule type" value="Genomic_DNA"/>
</dbReference>
<proteinExistence type="predicted"/>
<keyword evidence="2" id="KW-1185">Reference proteome</keyword>
<reference evidence="1" key="2">
    <citation type="journal article" date="2021" name="Genome Biol. Evol.">
        <title>Developing a high-quality reference genome for a parasitic bivalve with doubly uniparental inheritance (Bivalvia: Unionida).</title>
        <authorList>
            <person name="Smith C.H."/>
        </authorList>
    </citation>
    <scope>NUCLEOTIDE SEQUENCE</scope>
    <source>
        <strain evidence="1">CHS0354</strain>
        <tissue evidence="1">Mantle</tissue>
    </source>
</reference>
<evidence type="ECO:0000313" key="1">
    <source>
        <dbReference type="EMBL" id="KAK3595004.1"/>
    </source>
</evidence>
<accession>A0AAE0VYV2</accession>
<organism evidence="1 2">
    <name type="scientific">Potamilus streckersoni</name>
    <dbReference type="NCBI Taxonomy" id="2493646"/>
    <lineage>
        <taxon>Eukaryota</taxon>
        <taxon>Metazoa</taxon>
        <taxon>Spiralia</taxon>
        <taxon>Lophotrochozoa</taxon>
        <taxon>Mollusca</taxon>
        <taxon>Bivalvia</taxon>
        <taxon>Autobranchia</taxon>
        <taxon>Heteroconchia</taxon>
        <taxon>Palaeoheterodonta</taxon>
        <taxon>Unionida</taxon>
        <taxon>Unionoidea</taxon>
        <taxon>Unionidae</taxon>
        <taxon>Ambleminae</taxon>
        <taxon>Lampsilini</taxon>
        <taxon>Potamilus</taxon>
    </lineage>
</organism>
<gene>
    <name evidence="1" type="ORF">CHS0354_003729</name>
</gene>
<sequence length="91" mass="10500">MPYTTYSVTKCLAQHTCDKMLYTTIEHARDDSDPKFQKQIKKRKELSGCYCTLRDIRTSDVPMWIKSALLSLTPKCGMCMHVMKTVLYNAS</sequence>
<reference evidence="1" key="1">
    <citation type="journal article" date="2021" name="Genome Biol. Evol.">
        <title>A High-Quality Reference Genome for a Parasitic Bivalve with Doubly Uniparental Inheritance (Bivalvia: Unionida).</title>
        <authorList>
            <person name="Smith C.H."/>
        </authorList>
    </citation>
    <scope>NUCLEOTIDE SEQUENCE</scope>
    <source>
        <strain evidence="1">CHS0354</strain>
    </source>
</reference>
<dbReference type="AlphaFoldDB" id="A0AAE0VYV2"/>
<dbReference type="Proteomes" id="UP001195483">
    <property type="component" value="Unassembled WGS sequence"/>
</dbReference>